<name>A0A9D1I3M0_9FIRM</name>
<comment type="caution">
    <text evidence="1">The sequence shown here is derived from an EMBL/GenBank/DDBJ whole genome shotgun (WGS) entry which is preliminary data.</text>
</comment>
<reference evidence="1" key="2">
    <citation type="journal article" date="2021" name="PeerJ">
        <title>Extensive microbial diversity within the chicken gut microbiome revealed by metagenomics and culture.</title>
        <authorList>
            <person name="Gilroy R."/>
            <person name="Ravi A."/>
            <person name="Getino M."/>
            <person name="Pursley I."/>
            <person name="Horton D.L."/>
            <person name="Alikhan N.F."/>
            <person name="Baker D."/>
            <person name="Gharbi K."/>
            <person name="Hall N."/>
            <person name="Watson M."/>
            <person name="Adriaenssens E.M."/>
            <person name="Foster-Nyarko E."/>
            <person name="Jarju S."/>
            <person name="Secka A."/>
            <person name="Antonio M."/>
            <person name="Oren A."/>
            <person name="Chaudhuri R.R."/>
            <person name="La Ragione R."/>
            <person name="Hildebrand F."/>
            <person name="Pallen M.J."/>
        </authorList>
    </citation>
    <scope>NUCLEOTIDE SEQUENCE</scope>
    <source>
        <strain evidence="1">ChiHcec3-6078</strain>
    </source>
</reference>
<protein>
    <submittedName>
        <fullName evidence="1">Glucosaminidase domain-containing protein</fullName>
    </submittedName>
</protein>
<organism evidence="1 2">
    <name type="scientific">Candidatus Allocopromorpha excrementigallinarum</name>
    <dbReference type="NCBI Taxonomy" id="2840742"/>
    <lineage>
        <taxon>Bacteria</taxon>
        <taxon>Bacillati</taxon>
        <taxon>Bacillota</taxon>
        <taxon>Clostridia</taxon>
        <taxon>Eubacteriales</taxon>
        <taxon>Eubacteriaceae</taxon>
        <taxon>Eubacteriaceae incertae sedis</taxon>
        <taxon>Candidatus Allocopromorpha</taxon>
    </lineage>
</organism>
<dbReference type="AlphaFoldDB" id="A0A9D1I3M0"/>
<evidence type="ECO:0000313" key="1">
    <source>
        <dbReference type="EMBL" id="HIU26290.1"/>
    </source>
</evidence>
<gene>
    <name evidence="1" type="ORF">IAC50_07355</name>
</gene>
<accession>A0A9D1I3M0</accession>
<reference evidence="1" key="1">
    <citation type="submission" date="2020-10" db="EMBL/GenBank/DDBJ databases">
        <authorList>
            <person name="Gilroy R."/>
        </authorList>
    </citation>
    <scope>NUCLEOTIDE SEQUENCE</scope>
    <source>
        <strain evidence="1">ChiHcec3-6078</strain>
    </source>
</reference>
<evidence type="ECO:0000313" key="2">
    <source>
        <dbReference type="Proteomes" id="UP000824090"/>
    </source>
</evidence>
<dbReference type="EMBL" id="DVMP01000136">
    <property type="protein sequence ID" value="HIU26290.1"/>
    <property type="molecule type" value="Genomic_DNA"/>
</dbReference>
<dbReference type="Gene3D" id="1.10.530.10">
    <property type="match status" value="1"/>
</dbReference>
<proteinExistence type="predicted"/>
<sequence>MDKYSKLKPALLAVSVLVVCAVLFVVGIGAGTGEINSRSAAAGRSLAKEKSVFGKEVDLADSLRVSTVNAVIEGESIPAYTSSQIRNLDVSRPSGVTEADLKLVTQGALVGLESAFLKAEEDYGVNCLFVMAIASLESANGTICFRPNNMFGYGNTGFSSKAEGIDVVSRALAQNYLSPGGSLYSGKTISDVNKRYASSSTWDDKVASRMTHYYSVISENHNAALEKLK</sequence>
<dbReference type="Proteomes" id="UP000824090">
    <property type="component" value="Unassembled WGS sequence"/>
</dbReference>